<dbReference type="AlphaFoldDB" id="A0A7K4HL54"/>
<keyword evidence="2" id="KW-1185">Reference proteome</keyword>
<evidence type="ECO:0000313" key="1">
    <source>
        <dbReference type="EMBL" id="NVO65983.1"/>
    </source>
</evidence>
<comment type="caution">
    <text evidence="1">The sequence shown here is derived from an EMBL/GenBank/DDBJ whole genome shotgun (WGS) entry which is preliminary data.</text>
</comment>
<accession>A0A7K4HL54</accession>
<gene>
    <name evidence="1" type="ORF">HWN36_01295</name>
</gene>
<name>A0A7K4HL54_9EURY</name>
<organism evidence="1 2">
    <name type="scientific">Methanofollis tationis</name>
    <dbReference type="NCBI Taxonomy" id="81417"/>
    <lineage>
        <taxon>Archaea</taxon>
        <taxon>Methanobacteriati</taxon>
        <taxon>Methanobacteriota</taxon>
        <taxon>Stenosarchaea group</taxon>
        <taxon>Methanomicrobia</taxon>
        <taxon>Methanomicrobiales</taxon>
        <taxon>Methanomicrobiaceae</taxon>
        <taxon>Methanofollis</taxon>
    </lineage>
</organism>
<dbReference type="Proteomes" id="UP000570823">
    <property type="component" value="Unassembled WGS sequence"/>
</dbReference>
<dbReference type="OrthoDB" id="93800at2157"/>
<dbReference type="RefSeq" id="WP_176787540.1">
    <property type="nucleotide sequence ID" value="NZ_JABXWR010000001.1"/>
</dbReference>
<sequence length="89" mass="9659">MQTGLRRGASLIKVIQERSLCDGSPTETAGAGILSSGKACSLAGMNHRESIAWHRKIPRHHLDEDLDQDKSLCYGRSVTPRCSSILLVA</sequence>
<evidence type="ECO:0000313" key="2">
    <source>
        <dbReference type="Proteomes" id="UP000570823"/>
    </source>
</evidence>
<reference evidence="1 2" key="1">
    <citation type="submission" date="2020-06" db="EMBL/GenBank/DDBJ databases">
        <title>Methanofollis fontis sp. nov., a methanogen isolated from marine sediments near a cold seep at Four-Way Closure Ridge offshore southwestern Taiwan.</title>
        <authorList>
            <person name="Chen S.-C."/>
            <person name="Teng N.-H."/>
            <person name="Lin Y.-S."/>
            <person name="Lai M.-C."/>
            <person name="Chen H.-H."/>
            <person name="Wang C.-C."/>
        </authorList>
    </citation>
    <scope>NUCLEOTIDE SEQUENCE [LARGE SCALE GENOMIC DNA]</scope>
    <source>
        <strain evidence="1 2">DSM 2702</strain>
    </source>
</reference>
<dbReference type="EMBL" id="JABXWR010000001">
    <property type="protein sequence ID" value="NVO65983.1"/>
    <property type="molecule type" value="Genomic_DNA"/>
</dbReference>
<proteinExistence type="predicted"/>
<protein>
    <submittedName>
        <fullName evidence="1">Uncharacterized protein</fullName>
    </submittedName>
</protein>